<keyword evidence="5" id="KW-0378">Hydrolase</keyword>
<dbReference type="OrthoDB" id="5368631at2"/>
<keyword evidence="6" id="KW-0460">Magnesium</keyword>
<sequence length="121" mass="14199">MEEILIDTDIFIEIFRGDEVLRAEIANYHLFTSVVSYIELIQGTTTSRKEIQQIKHYLRNTRILHITEDISRSGMELVEYYGPSHNLKLADGLIAATALEYGMYFRTNNKRDFEYIEDIDM</sequence>
<protein>
    <submittedName>
        <fullName evidence="9">Putative nucleic acid-binding protein, contains PIN domain</fullName>
    </submittedName>
</protein>
<comment type="caution">
    <text evidence="9">The sequence shown here is derived from an EMBL/GenBank/DDBJ whole genome shotgun (WGS) entry which is preliminary data.</text>
</comment>
<proteinExistence type="inferred from homology"/>
<comment type="similarity">
    <text evidence="7">Belongs to the PINc/VapC protein family.</text>
</comment>
<evidence type="ECO:0000313" key="9">
    <source>
        <dbReference type="EMBL" id="TYP92098.1"/>
    </source>
</evidence>
<evidence type="ECO:0000256" key="1">
    <source>
        <dbReference type="ARBA" id="ARBA00001946"/>
    </source>
</evidence>
<dbReference type="InterPro" id="IPR029060">
    <property type="entry name" value="PIN-like_dom_sf"/>
</dbReference>
<evidence type="ECO:0000313" key="10">
    <source>
        <dbReference type="Proteomes" id="UP000324595"/>
    </source>
</evidence>
<keyword evidence="2" id="KW-1277">Toxin-antitoxin system</keyword>
<dbReference type="GO" id="GO:0004518">
    <property type="term" value="F:nuclease activity"/>
    <property type="evidence" value="ECO:0007669"/>
    <property type="project" value="UniProtKB-KW"/>
</dbReference>
<keyword evidence="3" id="KW-0540">Nuclease</keyword>
<dbReference type="SUPFAM" id="SSF88723">
    <property type="entry name" value="PIN domain-like"/>
    <property type="match status" value="1"/>
</dbReference>
<evidence type="ECO:0000256" key="2">
    <source>
        <dbReference type="ARBA" id="ARBA00022649"/>
    </source>
</evidence>
<dbReference type="InterPro" id="IPR002716">
    <property type="entry name" value="PIN_dom"/>
</dbReference>
<organism evidence="9 10">
    <name type="scientific">Fodinibius salinus</name>
    <dbReference type="NCBI Taxonomy" id="860790"/>
    <lineage>
        <taxon>Bacteria</taxon>
        <taxon>Pseudomonadati</taxon>
        <taxon>Balneolota</taxon>
        <taxon>Balneolia</taxon>
        <taxon>Balneolales</taxon>
        <taxon>Balneolaceae</taxon>
        <taxon>Fodinibius</taxon>
    </lineage>
</organism>
<evidence type="ECO:0000256" key="5">
    <source>
        <dbReference type="ARBA" id="ARBA00022801"/>
    </source>
</evidence>
<dbReference type="GO" id="GO:0046872">
    <property type="term" value="F:metal ion binding"/>
    <property type="evidence" value="ECO:0007669"/>
    <property type="project" value="UniProtKB-KW"/>
</dbReference>
<gene>
    <name evidence="9" type="ORF">LX73_2346</name>
</gene>
<evidence type="ECO:0000256" key="7">
    <source>
        <dbReference type="ARBA" id="ARBA00038093"/>
    </source>
</evidence>
<name>A0A5D3YG49_9BACT</name>
<dbReference type="PANTHER" id="PTHR33653:SF1">
    <property type="entry name" value="RIBONUCLEASE VAPC2"/>
    <property type="match status" value="1"/>
</dbReference>
<dbReference type="EMBL" id="VNHY01000004">
    <property type="protein sequence ID" value="TYP92098.1"/>
    <property type="molecule type" value="Genomic_DNA"/>
</dbReference>
<dbReference type="Proteomes" id="UP000324595">
    <property type="component" value="Unassembled WGS sequence"/>
</dbReference>
<dbReference type="RefSeq" id="WP_148899659.1">
    <property type="nucleotide sequence ID" value="NZ_VNHY01000004.1"/>
</dbReference>
<dbReference type="Gene3D" id="3.40.50.1010">
    <property type="entry name" value="5'-nuclease"/>
    <property type="match status" value="1"/>
</dbReference>
<evidence type="ECO:0000259" key="8">
    <source>
        <dbReference type="Pfam" id="PF01850"/>
    </source>
</evidence>
<evidence type="ECO:0000256" key="6">
    <source>
        <dbReference type="ARBA" id="ARBA00022842"/>
    </source>
</evidence>
<comment type="cofactor">
    <cofactor evidence="1">
        <name>Mg(2+)</name>
        <dbReference type="ChEBI" id="CHEBI:18420"/>
    </cofactor>
</comment>
<evidence type="ECO:0000256" key="4">
    <source>
        <dbReference type="ARBA" id="ARBA00022723"/>
    </source>
</evidence>
<accession>A0A5D3YG49</accession>
<evidence type="ECO:0000256" key="3">
    <source>
        <dbReference type="ARBA" id="ARBA00022722"/>
    </source>
</evidence>
<dbReference type="Pfam" id="PF01850">
    <property type="entry name" value="PIN"/>
    <property type="match status" value="1"/>
</dbReference>
<feature type="domain" description="PIN" evidence="8">
    <location>
        <begin position="4"/>
        <end position="114"/>
    </location>
</feature>
<keyword evidence="10" id="KW-1185">Reference proteome</keyword>
<dbReference type="GO" id="GO:0016787">
    <property type="term" value="F:hydrolase activity"/>
    <property type="evidence" value="ECO:0007669"/>
    <property type="project" value="UniProtKB-KW"/>
</dbReference>
<reference evidence="9 10" key="1">
    <citation type="submission" date="2019-07" db="EMBL/GenBank/DDBJ databases">
        <title>Genomic Encyclopedia of Archaeal and Bacterial Type Strains, Phase II (KMG-II): from individual species to whole genera.</title>
        <authorList>
            <person name="Goeker M."/>
        </authorList>
    </citation>
    <scope>NUCLEOTIDE SEQUENCE [LARGE SCALE GENOMIC DNA]</scope>
    <source>
        <strain evidence="9 10">DSM 21935</strain>
    </source>
</reference>
<dbReference type="AlphaFoldDB" id="A0A5D3YG49"/>
<dbReference type="PANTHER" id="PTHR33653">
    <property type="entry name" value="RIBONUCLEASE VAPC2"/>
    <property type="match status" value="1"/>
</dbReference>
<keyword evidence="4" id="KW-0479">Metal-binding</keyword>
<dbReference type="InterPro" id="IPR050556">
    <property type="entry name" value="Type_II_TA_system_RNase"/>
</dbReference>